<dbReference type="PANTHER" id="PTHR48100">
    <property type="entry name" value="BROAD-SPECIFICITY PHOSPHATASE YOR283W-RELATED"/>
    <property type="match status" value="1"/>
</dbReference>
<dbReference type="GO" id="GO:0016791">
    <property type="term" value="F:phosphatase activity"/>
    <property type="evidence" value="ECO:0007669"/>
    <property type="project" value="TreeGrafter"/>
</dbReference>
<gene>
    <name evidence="3" type="ORF">SAMN00790413_03943</name>
</gene>
<organism evidence="3 4">
    <name type="scientific">Deinococcus hopiensis KR-140</name>
    <dbReference type="NCBI Taxonomy" id="695939"/>
    <lineage>
        <taxon>Bacteria</taxon>
        <taxon>Thermotogati</taxon>
        <taxon>Deinococcota</taxon>
        <taxon>Deinococci</taxon>
        <taxon>Deinococcales</taxon>
        <taxon>Deinococcaceae</taxon>
        <taxon>Deinococcus</taxon>
    </lineage>
</organism>
<dbReference type="SMART" id="SM00855">
    <property type="entry name" value="PGAM"/>
    <property type="match status" value="1"/>
</dbReference>
<keyword evidence="4" id="KW-1185">Reference proteome</keyword>
<dbReference type="Pfam" id="PF00300">
    <property type="entry name" value="His_Phos_1"/>
    <property type="match status" value="1"/>
</dbReference>
<dbReference type="InterPro" id="IPR029033">
    <property type="entry name" value="His_PPase_superfam"/>
</dbReference>
<reference evidence="3 4" key="1">
    <citation type="submission" date="2017-04" db="EMBL/GenBank/DDBJ databases">
        <authorList>
            <person name="Afonso C.L."/>
            <person name="Miller P.J."/>
            <person name="Scott M.A."/>
            <person name="Spackman E."/>
            <person name="Goraichik I."/>
            <person name="Dimitrov K.M."/>
            <person name="Suarez D.L."/>
            <person name="Swayne D.E."/>
        </authorList>
    </citation>
    <scope>NUCLEOTIDE SEQUENCE [LARGE SCALE GENOMIC DNA]</scope>
    <source>
        <strain evidence="3 4">KR-140</strain>
    </source>
</reference>
<evidence type="ECO:0000256" key="1">
    <source>
        <dbReference type="PIRSR" id="PIRSR613078-1"/>
    </source>
</evidence>
<evidence type="ECO:0000313" key="3">
    <source>
        <dbReference type="EMBL" id="SMB77823.1"/>
    </source>
</evidence>
<dbReference type="Proteomes" id="UP000192582">
    <property type="component" value="Unassembled WGS sequence"/>
</dbReference>
<dbReference type="Gene3D" id="3.40.50.1240">
    <property type="entry name" value="Phosphoglycerate mutase-like"/>
    <property type="match status" value="1"/>
</dbReference>
<proteinExistence type="predicted"/>
<sequence length="203" mass="22519">MHITFLRHGRSRADDEGVHEGRYDAPLTATGREQAHRLAQYWHARQPGFSRIVCSPLLRAHETAAILANVLGLELLTDSDWMEFDNGPLAGLKHDEALRKYPVPSSRGRFEPFTRDGGESEAAFHRRAGVAVERLVQYEGEHLLVVAHGGILNAALRELTGGSRLWFEFGDTGFTTVKFNASRDTLLVLGVNQQPHLAADSVQ</sequence>
<feature type="active site" description="Proton donor/acceptor" evidence="1">
    <location>
        <position position="83"/>
    </location>
</feature>
<dbReference type="RefSeq" id="WP_084044995.1">
    <property type="nucleotide sequence ID" value="NZ_FWWU01000001.1"/>
</dbReference>
<feature type="active site" description="Tele-phosphohistidine intermediate" evidence="1">
    <location>
        <position position="8"/>
    </location>
</feature>
<evidence type="ECO:0000256" key="2">
    <source>
        <dbReference type="PIRSR" id="PIRSR613078-2"/>
    </source>
</evidence>
<dbReference type="STRING" id="695939.SAMN00790413_03943"/>
<accession>A0A1W1U9V3</accession>
<name>A0A1W1U9V3_9DEIO</name>
<dbReference type="SUPFAM" id="SSF53254">
    <property type="entry name" value="Phosphoglycerate mutase-like"/>
    <property type="match status" value="1"/>
</dbReference>
<dbReference type="OrthoDB" id="9782128at2"/>
<feature type="binding site" evidence="2">
    <location>
        <position position="59"/>
    </location>
    <ligand>
        <name>substrate</name>
    </ligand>
</feature>
<dbReference type="InterPro" id="IPR013078">
    <property type="entry name" value="His_Pase_superF_clade-1"/>
</dbReference>
<protein>
    <submittedName>
        <fullName evidence="3">2,3-bisphosphoglycerate-dependent phosphoglycerate mutase</fullName>
    </submittedName>
</protein>
<dbReference type="EMBL" id="FWWU01000001">
    <property type="protein sequence ID" value="SMB77823.1"/>
    <property type="molecule type" value="Genomic_DNA"/>
</dbReference>
<dbReference type="PANTHER" id="PTHR48100:SF1">
    <property type="entry name" value="HISTIDINE PHOSPHATASE FAMILY PROTEIN-RELATED"/>
    <property type="match status" value="1"/>
</dbReference>
<dbReference type="InterPro" id="IPR050275">
    <property type="entry name" value="PGM_Phosphatase"/>
</dbReference>
<dbReference type="GO" id="GO:0005737">
    <property type="term" value="C:cytoplasm"/>
    <property type="evidence" value="ECO:0007669"/>
    <property type="project" value="TreeGrafter"/>
</dbReference>
<dbReference type="CDD" id="cd07067">
    <property type="entry name" value="HP_PGM_like"/>
    <property type="match status" value="1"/>
</dbReference>
<evidence type="ECO:0000313" key="4">
    <source>
        <dbReference type="Proteomes" id="UP000192582"/>
    </source>
</evidence>
<dbReference type="AlphaFoldDB" id="A0A1W1U9V3"/>